<reference evidence="2" key="1">
    <citation type="journal article" date="2012" name="Proc. Natl. Acad. Sci. U.S.A.">
        <title>Antigenic diversity is generated by distinct evolutionary mechanisms in African trypanosome species.</title>
        <authorList>
            <person name="Jackson A.P."/>
            <person name="Berry A."/>
            <person name="Aslett M."/>
            <person name="Allison H.C."/>
            <person name="Burton P."/>
            <person name="Vavrova-Anderson J."/>
            <person name="Brown R."/>
            <person name="Browne H."/>
            <person name="Corton N."/>
            <person name="Hauser H."/>
            <person name="Gamble J."/>
            <person name="Gilderthorp R."/>
            <person name="Marcello L."/>
            <person name="McQuillan J."/>
            <person name="Otto T.D."/>
            <person name="Quail M.A."/>
            <person name="Sanders M.J."/>
            <person name="van Tonder A."/>
            <person name="Ginger M.L."/>
            <person name="Field M.C."/>
            <person name="Barry J.D."/>
            <person name="Hertz-Fowler C."/>
            <person name="Berriman M."/>
        </authorList>
    </citation>
    <scope>NUCLEOTIDE SEQUENCE</scope>
    <source>
        <strain evidence="2">Y486</strain>
    </source>
</reference>
<organism evidence="2">
    <name type="scientific">Trypanosoma vivax (strain Y486)</name>
    <dbReference type="NCBI Taxonomy" id="1055687"/>
    <lineage>
        <taxon>Eukaryota</taxon>
        <taxon>Discoba</taxon>
        <taxon>Euglenozoa</taxon>
        <taxon>Kinetoplastea</taxon>
        <taxon>Metakinetoplastina</taxon>
        <taxon>Trypanosomatida</taxon>
        <taxon>Trypanosomatidae</taxon>
        <taxon>Trypanosoma</taxon>
        <taxon>Duttonella</taxon>
    </lineage>
</organism>
<dbReference type="EMBL" id="HE573027">
    <property type="protein sequence ID" value="CCC52701.1"/>
    <property type="molecule type" value="Genomic_DNA"/>
</dbReference>
<gene>
    <name evidence="2" type="ORF">TVY486_1101860</name>
</gene>
<sequence>MGPERGRIAVRLACVAAGRWGENSPLQKRKLNEPQSGQNAFMVSRGASQKKKKRKTFKARTRRAARYMAIAGAEAEMVRRVIAKMVGGERLAALGARAVGKIFRPYGMTGHSIKRGALADAAAAAVEHDLDPRILKQLGNARGTGTGAKRRAVPGTLGRHFEQLREVCGPHVEGARGMAKLPCAPAKAGSKVRRQGRFLMGADF</sequence>
<proteinExistence type="predicted"/>
<accession>G0UA69</accession>
<evidence type="ECO:0000313" key="2">
    <source>
        <dbReference type="EMBL" id="CCC52701.1"/>
    </source>
</evidence>
<name>G0UA69_TRYVY</name>
<feature type="region of interest" description="Disordered" evidence="1">
    <location>
        <begin position="26"/>
        <end position="55"/>
    </location>
</feature>
<evidence type="ECO:0000256" key="1">
    <source>
        <dbReference type="SAM" id="MobiDB-lite"/>
    </source>
</evidence>
<protein>
    <submittedName>
        <fullName evidence="2">Uncharacterized protein</fullName>
    </submittedName>
</protein>
<dbReference type="AlphaFoldDB" id="G0UA69"/>